<dbReference type="PROSITE" id="PS00107">
    <property type="entry name" value="PROTEIN_KINASE_ATP"/>
    <property type="match status" value="1"/>
</dbReference>
<protein>
    <submittedName>
        <fullName evidence="7">Protein kinase</fullName>
    </submittedName>
</protein>
<evidence type="ECO:0000256" key="1">
    <source>
        <dbReference type="ARBA" id="ARBA00022679"/>
    </source>
</evidence>
<keyword evidence="1" id="KW-0808">Transferase</keyword>
<dbReference type="Proteomes" id="UP000558113">
    <property type="component" value="Unassembled WGS sequence"/>
</dbReference>
<dbReference type="AlphaFoldDB" id="A0A7X5BX05"/>
<dbReference type="RefSeq" id="WP_161694538.1">
    <property type="nucleotide sequence ID" value="NZ_JAAAMU010000002.1"/>
</dbReference>
<dbReference type="InterPro" id="IPR011009">
    <property type="entry name" value="Kinase-like_dom_sf"/>
</dbReference>
<dbReference type="EMBL" id="JAAAMU010000002">
    <property type="protein sequence ID" value="NBC68087.1"/>
    <property type="molecule type" value="Genomic_DNA"/>
</dbReference>
<dbReference type="SUPFAM" id="SSF56112">
    <property type="entry name" value="Protein kinase-like (PK-like)"/>
    <property type="match status" value="1"/>
</dbReference>
<dbReference type="InterPro" id="IPR008271">
    <property type="entry name" value="Ser/Thr_kinase_AS"/>
</dbReference>
<comment type="caution">
    <text evidence="7">The sequence shown here is derived from an EMBL/GenBank/DDBJ whole genome shotgun (WGS) entry which is preliminary data.</text>
</comment>
<gene>
    <name evidence="7" type="ORF">GT003_03645</name>
</gene>
<feature type="domain" description="Protein kinase" evidence="6">
    <location>
        <begin position="19"/>
        <end position="294"/>
    </location>
</feature>
<feature type="binding site" evidence="5">
    <location>
        <position position="49"/>
    </location>
    <ligand>
        <name>ATP</name>
        <dbReference type="ChEBI" id="CHEBI:30616"/>
    </ligand>
</feature>
<sequence>MESIGWTSLENGTLIGDRYRIHGRIGKGGMGEVYAAEDTRLHGKIRALKVSRAPEAGGQRSAEEAGMLMRLDHPHLPLIVDYFPAAENGGYEVLVMDYIDGMTLQTYLEQQDGCIPASKAIDIGMQLAEALAYLHERQPAIIHRDLKPTNVMIDHGGFVRLIDFGIAREFKPGQTKDTVTLGTPGFAAPEQEGNQQSDARTDVFGLGALLHYLLTGGGKVGRGHHGGNRNDGQDRPYREDRWNGWLGSNDERGAGAGHGLLGGSAALTAVIGRMTDPVPACRYATMEEAGLALSACSVEGGSADGIVVQSRQSVSRKAGLSKSRSVIVASLSPGAGATFTTLTLAHLLDREAGPVAACVEHPSLEPEWHALLPVTGRRRSWTSPVADNRYRILSSTFSRLLWCTLDPSVSAEAEPAADMQLKHRLMLQAFQASVFITDVSSRWLAPEMERQLASCDDLLFVADPFPAKWTIQRLAAAKRICFEREREGRPTSWIANKDGKFAARGEWLASMPVKPCCSIPQLPALEWADAVWKGRWATANARWLSQLERGLQPVLKSIIDSR</sequence>
<dbReference type="CDD" id="cd14014">
    <property type="entry name" value="STKc_PknB_like"/>
    <property type="match status" value="1"/>
</dbReference>
<keyword evidence="3 7" id="KW-0418">Kinase</keyword>
<dbReference type="InterPro" id="IPR017441">
    <property type="entry name" value="Protein_kinase_ATP_BS"/>
</dbReference>
<accession>A0A7X5BX05</accession>
<keyword evidence="8" id="KW-1185">Reference proteome</keyword>
<dbReference type="GO" id="GO:0004674">
    <property type="term" value="F:protein serine/threonine kinase activity"/>
    <property type="evidence" value="ECO:0007669"/>
    <property type="project" value="TreeGrafter"/>
</dbReference>
<dbReference type="Gene3D" id="1.10.510.10">
    <property type="entry name" value="Transferase(Phosphotransferase) domain 1"/>
    <property type="match status" value="1"/>
</dbReference>
<evidence type="ECO:0000259" key="6">
    <source>
        <dbReference type="PROSITE" id="PS50011"/>
    </source>
</evidence>
<evidence type="ECO:0000313" key="8">
    <source>
        <dbReference type="Proteomes" id="UP000558113"/>
    </source>
</evidence>
<dbReference type="PANTHER" id="PTHR43289:SF34">
    <property type="entry name" value="SERINE_THREONINE-PROTEIN KINASE YBDM-RELATED"/>
    <property type="match status" value="1"/>
</dbReference>
<dbReference type="PROSITE" id="PS00108">
    <property type="entry name" value="PROTEIN_KINASE_ST"/>
    <property type="match status" value="1"/>
</dbReference>
<proteinExistence type="predicted"/>
<reference evidence="7 8" key="1">
    <citation type="submission" date="2020-01" db="EMBL/GenBank/DDBJ databases">
        <title>Paenibacillus soybeanensis sp. nov. isolated from the nodules of soybean (Glycine max(L.) Merr).</title>
        <authorList>
            <person name="Wang H."/>
        </authorList>
    </citation>
    <scope>NUCLEOTIDE SEQUENCE [LARGE SCALE GENOMIC DNA]</scope>
    <source>
        <strain evidence="7 8">DSM 23054</strain>
    </source>
</reference>
<evidence type="ECO:0000313" key="7">
    <source>
        <dbReference type="EMBL" id="NBC68087.1"/>
    </source>
</evidence>
<dbReference type="SMART" id="SM00220">
    <property type="entry name" value="S_TKc"/>
    <property type="match status" value="1"/>
</dbReference>
<dbReference type="Gene3D" id="3.30.200.20">
    <property type="entry name" value="Phosphorylase Kinase, domain 1"/>
    <property type="match status" value="1"/>
</dbReference>
<dbReference type="PROSITE" id="PS50011">
    <property type="entry name" value="PROTEIN_KINASE_DOM"/>
    <property type="match status" value="1"/>
</dbReference>
<keyword evidence="2 5" id="KW-0547">Nucleotide-binding</keyword>
<evidence type="ECO:0000256" key="5">
    <source>
        <dbReference type="PROSITE-ProRule" id="PRU10141"/>
    </source>
</evidence>
<dbReference type="OrthoDB" id="9788659at2"/>
<keyword evidence="4 5" id="KW-0067">ATP-binding</keyword>
<name>A0A7X5BX05_9BACL</name>
<organism evidence="7 8">
    <name type="scientific">Paenibacillus sacheonensis</name>
    <dbReference type="NCBI Taxonomy" id="742054"/>
    <lineage>
        <taxon>Bacteria</taxon>
        <taxon>Bacillati</taxon>
        <taxon>Bacillota</taxon>
        <taxon>Bacilli</taxon>
        <taxon>Bacillales</taxon>
        <taxon>Paenibacillaceae</taxon>
        <taxon>Paenibacillus</taxon>
    </lineage>
</organism>
<evidence type="ECO:0000256" key="2">
    <source>
        <dbReference type="ARBA" id="ARBA00022741"/>
    </source>
</evidence>
<evidence type="ECO:0000256" key="4">
    <source>
        <dbReference type="ARBA" id="ARBA00022840"/>
    </source>
</evidence>
<evidence type="ECO:0000256" key="3">
    <source>
        <dbReference type="ARBA" id="ARBA00022777"/>
    </source>
</evidence>
<dbReference type="GO" id="GO:0005524">
    <property type="term" value="F:ATP binding"/>
    <property type="evidence" value="ECO:0007669"/>
    <property type="project" value="UniProtKB-UniRule"/>
</dbReference>
<dbReference type="Pfam" id="PF00069">
    <property type="entry name" value="Pkinase"/>
    <property type="match status" value="1"/>
</dbReference>
<dbReference type="PANTHER" id="PTHR43289">
    <property type="entry name" value="MITOGEN-ACTIVATED PROTEIN KINASE KINASE KINASE 20-RELATED"/>
    <property type="match status" value="1"/>
</dbReference>
<dbReference type="InterPro" id="IPR000719">
    <property type="entry name" value="Prot_kinase_dom"/>
</dbReference>